<dbReference type="Proteomes" id="UP001206925">
    <property type="component" value="Unassembled WGS sequence"/>
</dbReference>
<dbReference type="AlphaFoldDB" id="A0AAD5G8H4"/>
<sequence>MMAMYDFVIRNREHMLINKTSMVRQGEINECVERTMKVFLSSFGHGEEVEEDE</sequence>
<proteinExistence type="predicted"/>
<dbReference type="EMBL" id="JAMZMK010010466">
    <property type="protein sequence ID" value="KAI7731351.1"/>
    <property type="molecule type" value="Genomic_DNA"/>
</dbReference>
<evidence type="ECO:0000313" key="2">
    <source>
        <dbReference type="Proteomes" id="UP001206925"/>
    </source>
</evidence>
<accession>A0AAD5G8H4</accession>
<organism evidence="1 2">
    <name type="scientific">Ambrosia artemisiifolia</name>
    <name type="common">Common ragweed</name>
    <dbReference type="NCBI Taxonomy" id="4212"/>
    <lineage>
        <taxon>Eukaryota</taxon>
        <taxon>Viridiplantae</taxon>
        <taxon>Streptophyta</taxon>
        <taxon>Embryophyta</taxon>
        <taxon>Tracheophyta</taxon>
        <taxon>Spermatophyta</taxon>
        <taxon>Magnoliopsida</taxon>
        <taxon>eudicotyledons</taxon>
        <taxon>Gunneridae</taxon>
        <taxon>Pentapetalae</taxon>
        <taxon>asterids</taxon>
        <taxon>campanulids</taxon>
        <taxon>Asterales</taxon>
        <taxon>Asteraceae</taxon>
        <taxon>Asteroideae</taxon>
        <taxon>Heliantheae alliance</taxon>
        <taxon>Heliantheae</taxon>
        <taxon>Ambrosia</taxon>
    </lineage>
</organism>
<evidence type="ECO:0000313" key="1">
    <source>
        <dbReference type="EMBL" id="KAI7731351.1"/>
    </source>
</evidence>
<comment type="caution">
    <text evidence="1">The sequence shown here is derived from an EMBL/GenBank/DDBJ whole genome shotgun (WGS) entry which is preliminary data.</text>
</comment>
<name>A0AAD5G8H4_AMBAR</name>
<protein>
    <submittedName>
        <fullName evidence="1">Uncharacterized protein</fullName>
    </submittedName>
</protein>
<gene>
    <name evidence="1" type="ORF">M8C21_006735</name>
</gene>
<keyword evidence="2" id="KW-1185">Reference proteome</keyword>
<reference evidence="1" key="1">
    <citation type="submission" date="2022-06" db="EMBL/GenBank/DDBJ databases">
        <title>Uncovering the hologenomic basis of an extraordinary plant invasion.</title>
        <authorList>
            <person name="Bieker V.C."/>
            <person name="Martin M.D."/>
            <person name="Gilbert T."/>
            <person name="Hodgins K."/>
            <person name="Battlay P."/>
            <person name="Petersen B."/>
            <person name="Wilson J."/>
        </authorList>
    </citation>
    <scope>NUCLEOTIDE SEQUENCE</scope>
    <source>
        <strain evidence="1">AA19_3_7</strain>
        <tissue evidence="1">Leaf</tissue>
    </source>
</reference>